<dbReference type="GO" id="GO:0003918">
    <property type="term" value="F:DNA topoisomerase type II (double strand cut, ATP-hydrolyzing) activity"/>
    <property type="evidence" value="ECO:0007669"/>
    <property type="project" value="InterPro"/>
</dbReference>
<name>A0A6J6G384_9ZZZZ</name>
<sequence>MPLRRLTKMSKLELETEQKELKSIIAELTKLLKSDDAIRFQVSDELTAVAKSFATPRKTRIGAA</sequence>
<gene>
    <name evidence="1" type="ORF">UFOPK1795_00859</name>
</gene>
<dbReference type="InterPro" id="IPR013760">
    <property type="entry name" value="Topo_IIA-like_dom_sf"/>
</dbReference>
<dbReference type="SUPFAM" id="SSF56719">
    <property type="entry name" value="Type II DNA topoisomerase"/>
    <property type="match status" value="1"/>
</dbReference>
<proteinExistence type="predicted"/>
<dbReference type="AlphaFoldDB" id="A0A6J6G384"/>
<organism evidence="1">
    <name type="scientific">freshwater metagenome</name>
    <dbReference type="NCBI Taxonomy" id="449393"/>
    <lineage>
        <taxon>unclassified sequences</taxon>
        <taxon>metagenomes</taxon>
        <taxon>ecological metagenomes</taxon>
    </lineage>
</organism>
<dbReference type="Gene3D" id="1.10.268.10">
    <property type="entry name" value="Topoisomerase, domain 3"/>
    <property type="match status" value="1"/>
</dbReference>
<accession>A0A6J6G384</accession>
<dbReference type="GO" id="GO:0005524">
    <property type="term" value="F:ATP binding"/>
    <property type="evidence" value="ECO:0007669"/>
    <property type="project" value="InterPro"/>
</dbReference>
<evidence type="ECO:0000313" key="1">
    <source>
        <dbReference type="EMBL" id="CAB4595792.1"/>
    </source>
</evidence>
<reference evidence="1" key="1">
    <citation type="submission" date="2020-05" db="EMBL/GenBank/DDBJ databases">
        <authorList>
            <person name="Chiriac C."/>
            <person name="Salcher M."/>
            <person name="Ghai R."/>
            <person name="Kavagutti S V."/>
        </authorList>
    </citation>
    <scope>NUCLEOTIDE SEQUENCE</scope>
</reference>
<dbReference type="EMBL" id="CAEZUG010000049">
    <property type="protein sequence ID" value="CAB4595792.1"/>
    <property type="molecule type" value="Genomic_DNA"/>
</dbReference>
<protein>
    <submittedName>
        <fullName evidence="1">Unannotated protein</fullName>
    </submittedName>
</protein>
<dbReference type="InterPro" id="IPR013757">
    <property type="entry name" value="Topo_IIA_A_a_sf"/>
</dbReference>
<dbReference type="GO" id="GO:0003677">
    <property type="term" value="F:DNA binding"/>
    <property type="evidence" value="ECO:0007669"/>
    <property type="project" value="InterPro"/>
</dbReference>